<dbReference type="AlphaFoldDB" id="F0F2B7"/>
<dbReference type="RefSeq" id="WP_003784448.1">
    <property type="nucleotide sequence ID" value="NZ_GL870929.1"/>
</dbReference>
<organism evidence="1 2">
    <name type="scientific">Kingella denitrificans ATCC 33394</name>
    <dbReference type="NCBI Taxonomy" id="888741"/>
    <lineage>
        <taxon>Bacteria</taxon>
        <taxon>Pseudomonadati</taxon>
        <taxon>Pseudomonadota</taxon>
        <taxon>Betaproteobacteria</taxon>
        <taxon>Neisseriales</taxon>
        <taxon>Neisseriaceae</taxon>
        <taxon>Kingella</taxon>
    </lineage>
</organism>
<gene>
    <name evidence="1" type="ORF">HMPREF9098_2252</name>
</gene>
<evidence type="ECO:0000313" key="2">
    <source>
        <dbReference type="Proteomes" id="UP000004088"/>
    </source>
</evidence>
<sequence length="54" mass="5893">MKTLKPIRAGQPQSALEALMATASLAEKLENAGFEIPPRSMAQREPANLEIEQD</sequence>
<keyword evidence="2" id="KW-1185">Reference proteome</keyword>
<dbReference type="EMBL" id="AEWV01000042">
    <property type="protein sequence ID" value="EGC16417.1"/>
    <property type="molecule type" value="Genomic_DNA"/>
</dbReference>
<comment type="caution">
    <text evidence="1">The sequence shown here is derived from an EMBL/GenBank/DDBJ whole genome shotgun (WGS) entry which is preliminary data.</text>
</comment>
<dbReference type="Proteomes" id="UP000004088">
    <property type="component" value="Unassembled WGS sequence"/>
</dbReference>
<protein>
    <submittedName>
        <fullName evidence="1">Uncharacterized protein</fullName>
    </submittedName>
</protein>
<proteinExistence type="predicted"/>
<reference evidence="1 2" key="1">
    <citation type="submission" date="2011-01" db="EMBL/GenBank/DDBJ databases">
        <authorList>
            <person name="Muzny D."/>
            <person name="Qin X."/>
            <person name="Deng J."/>
            <person name="Jiang H."/>
            <person name="Liu Y."/>
            <person name="Qu J."/>
            <person name="Song X.-Z."/>
            <person name="Zhang L."/>
            <person name="Thornton R."/>
            <person name="Coyle M."/>
            <person name="Francisco L."/>
            <person name="Jackson L."/>
            <person name="Javaid M."/>
            <person name="Korchina V."/>
            <person name="Kovar C."/>
            <person name="Mata R."/>
            <person name="Mathew T."/>
            <person name="Ngo R."/>
            <person name="Nguyen L."/>
            <person name="Nguyen N."/>
            <person name="Okwuonu G."/>
            <person name="Ongeri F."/>
            <person name="Pham C."/>
            <person name="Simmons D."/>
            <person name="Wilczek-Boney K."/>
            <person name="Hale W."/>
            <person name="Jakkamsetti A."/>
            <person name="Pham P."/>
            <person name="Ruth R."/>
            <person name="San Lucas F."/>
            <person name="Warren J."/>
            <person name="Zhang J."/>
            <person name="Zhao Z."/>
            <person name="Zhou C."/>
            <person name="Zhu D."/>
            <person name="Lee S."/>
            <person name="Bess C."/>
            <person name="Blankenburg K."/>
            <person name="Forbes L."/>
            <person name="Fu Q."/>
            <person name="Gubbala S."/>
            <person name="Hirani K."/>
            <person name="Jayaseelan J.C."/>
            <person name="Lara F."/>
            <person name="Munidasa M."/>
            <person name="Palculict T."/>
            <person name="Patil S."/>
            <person name="Pu L.-L."/>
            <person name="Saada N."/>
            <person name="Tang L."/>
            <person name="Weissenberger G."/>
            <person name="Zhu Y."/>
            <person name="Hemphill L."/>
            <person name="Shang Y."/>
            <person name="Youmans B."/>
            <person name="Ayvaz T."/>
            <person name="Ross M."/>
            <person name="Santibanez J."/>
            <person name="Aqrawi P."/>
            <person name="Gross S."/>
            <person name="Joshi V."/>
            <person name="Fowler G."/>
            <person name="Nazareth L."/>
            <person name="Reid J."/>
            <person name="Worley K."/>
            <person name="Petrosino J."/>
            <person name="Highlander S."/>
            <person name="Gibbs R."/>
        </authorList>
    </citation>
    <scope>NUCLEOTIDE SEQUENCE [LARGE SCALE GENOMIC DNA]</scope>
    <source>
        <strain evidence="1 2">ATCC 33394</strain>
    </source>
</reference>
<dbReference type="HOGENOM" id="CLU_3044277_0_0_4"/>
<accession>F0F2B7</accession>
<dbReference type="STRING" id="888741.HMPREF9098_2252"/>
<name>F0F2B7_9NEIS</name>
<evidence type="ECO:0000313" key="1">
    <source>
        <dbReference type="EMBL" id="EGC16417.1"/>
    </source>
</evidence>